<dbReference type="OrthoDB" id="2996328at2759"/>
<dbReference type="EMBL" id="KV418997">
    <property type="protein sequence ID" value="KZP02101.1"/>
    <property type="molecule type" value="Genomic_DNA"/>
</dbReference>
<gene>
    <name evidence="1" type="ORF">FIBSPDRAFT_970462</name>
</gene>
<protein>
    <submittedName>
        <fullName evidence="1">Uncharacterized protein</fullName>
    </submittedName>
</protein>
<proteinExistence type="predicted"/>
<dbReference type="STRING" id="436010.A0A167SNV5"/>
<feature type="non-terminal residue" evidence="1">
    <location>
        <position position="319"/>
    </location>
</feature>
<accession>A0A167SNV5</accession>
<evidence type="ECO:0000313" key="1">
    <source>
        <dbReference type="EMBL" id="KZP02101.1"/>
    </source>
</evidence>
<dbReference type="Proteomes" id="UP000076532">
    <property type="component" value="Unassembled WGS sequence"/>
</dbReference>
<sequence length="319" mass="37069">MSEPCPRGRPSWVTGKVLEFFTSFSADWQRACDKGHIEAGRFYDMITKLFICAFGFNFKRFQDENMVPVAYDESKWKTIMDHAGLSDAEISRRRQYQKDMRTQIQQWFYHYHTKAPTGEDTAMEIQKLFDDMSSPAIPKPRAKQLVHFYSKKFFDLKIKHVVDIQWPVQQQQQLLSTSQKKYTKFEFSNKVTEEMWKAEPAEVRELIRLQRNEDTQVRMKEWEDMELAKKKRPDSPESFHTVLSGSAAFLQPLCDLIAEKYGAVASLLLALPTSSGEIEVRSIHSGLTNNPAQENWPQHDYPGYEAAAESLVKFADLVF</sequence>
<keyword evidence="2" id="KW-1185">Reference proteome</keyword>
<evidence type="ECO:0000313" key="2">
    <source>
        <dbReference type="Proteomes" id="UP000076532"/>
    </source>
</evidence>
<name>A0A167SNV5_9AGAM</name>
<dbReference type="AlphaFoldDB" id="A0A167SNV5"/>
<organism evidence="1 2">
    <name type="scientific">Athelia psychrophila</name>
    <dbReference type="NCBI Taxonomy" id="1759441"/>
    <lineage>
        <taxon>Eukaryota</taxon>
        <taxon>Fungi</taxon>
        <taxon>Dikarya</taxon>
        <taxon>Basidiomycota</taxon>
        <taxon>Agaricomycotina</taxon>
        <taxon>Agaricomycetes</taxon>
        <taxon>Agaricomycetidae</taxon>
        <taxon>Atheliales</taxon>
        <taxon>Atheliaceae</taxon>
        <taxon>Athelia</taxon>
    </lineage>
</organism>
<reference evidence="1 2" key="1">
    <citation type="journal article" date="2016" name="Mol. Biol. Evol.">
        <title>Comparative Genomics of Early-Diverging Mushroom-Forming Fungi Provides Insights into the Origins of Lignocellulose Decay Capabilities.</title>
        <authorList>
            <person name="Nagy L.G."/>
            <person name="Riley R."/>
            <person name="Tritt A."/>
            <person name="Adam C."/>
            <person name="Daum C."/>
            <person name="Floudas D."/>
            <person name="Sun H."/>
            <person name="Yadav J.S."/>
            <person name="Pangilinan J."/>
            <person name="Larsson K.H."/>
            <person name="Matsuura K."/>
            <person name="Barry K."/>
            <person name="Labutti K."/>
            <person name="Kuo R."/>
            <person name="Ohm R.A."/>
            <person name="Bhattacharya S.S."/>
            <person name="Shirouzu T."/>
            <person name="Yoshinaga Y."/>
            <person name="Martin F.M."/>
            <person name="Grigoriev I.V."/>
            <person name="Hibbett D.S."/>
        </authorList>
    </citation>
    <scope>NUCLEOTIDE SEQUENCE [LARGE SCALE GENOMIC DNA]</scope>
    <source>
        <strain evidence="1 2">CBS 109695</strain>
    </source>
</reference>